<feature type="compositionally biased region" description="Polar residues" evidence="8">
    <location>
        <begin position="44"/>
        <end position="57"/>
    </location>
</feature>
<dbReference type="InterPro" id="IPR008271">
    <property type="entry name" value="Ser/Thr_kinase_AS"/>
</dbReference>
<dbReference type="EMBL" id="PFBW01000178">
    <property type="protein sequence ID" value="PIR77150.1"/>
    <property type="molecule type" value="Genomic_DNA"/>
</dbReference>
<feature type="region of interest" description="Disordered" evidence="8">
    <location>
        <begin position="1"/>
        <end position="23"/>
    </location>
</feature>
<dbReference type="InterPro" id="IPR000719">
    <property type="entry name" value="Prot_kinase_dom"/>
</dbReference>
<evidence type="ECO:0000256" key="3">
    <source>
        <dbReference type="ARBA" id="ARBA00022679"/>
    </source>
</evidence>
<keyword evidence="3" id="KW-0808">Transferase</keyword>
<sequence length="441" mass="49843">MSEQKSRSGQEFSIKKGEPEPKNIVPIIDSTISEILPLVKKNTSESSANHPPQTTIDTGKKSQEIKIGTIEKNGKYRFVKKLGEGGMGEVWLVDEMDKCYEEQGTTVCAQSVVKVIKPTLLNSEKQKKDFKREMDAMVDVENEFIGRVFDTYEEHGDMRIVMEYLSGGDAFTLIGEMRNNKQDYPPQRREQLSAAIGYQVALALEYMATRHVLHRDLKAPNVLIQNGVFEQFPLAKVIDFGLVKYLNGPNAEGKNLRSSTEFLPISPDDTIDDTTQHETEPGQIKGTPYSMPPETIKGEKATYQTDSYALGLLMYQLAAANETPFDKSGADFFLLKQKTENAFKPLHEQLGYASPTTFTQIVETLMDGNLLERELLIINTEGERIRLSKITNAKEYDDKNIIFLQNPTEIKKAIRNAIIEEYPELAQEDPFAITELPKRER</sequence>
<dbReference type="PANTHER" id="PTHR43671:SF13">
    <property type="entry name" value="SERINE_THREONINE-PROTEIN KINASE NEK2"/>
    <property type="match status" value="1"/>
</dbReference>
<dbReference type="Gene3D" id="1.10.510.10">
    <property type="entry name" value="Transferase(Phosphotransferase) domain 1"/>
    <property type="match status" value="1"/>
</dbReference>
<evidence type="ECO:0000313" key="11">
    <source>
        <dbReference type="Proteomes" id="UP000228528"/>
    </source>
</evidence>
<dbReference type="PANTHER" id="PTHR43671">
    <property type="entry name" value="SERINE/THREONINE-PROTEIN KINASE NEK"/>
    <property type="match status" value="1"/>
</dbReference>
<dbReference type="SUPFAM" id="SSF56112">
    <property type="entry name" value="Protein kinase-like (PK-like)"/>
    <property type="match status" value="1"/>
</dbReference>
<keyword evidence="4 7" id="KW-0547">Nucleotide-binding</keyword>
<evidence type="ECO:0000256" key="1">
    <source>
        <dbReference type="ARBA" id="ARBA00010886"/>
    </source>
</evidence>
<dbReference type="PROSITE" id="PS00108">
    <property type="entry name" value="PROTEIN_KINASE_ST"/>
    <property type="match status" value="1"/>
</dbReference>
<feature type="domain" description="Protein kinase" evidence="9">
    <location>
        <begin position="76"/>
        <end position="387"/>
    </location>
</feature>
<dbReference type="CDD" id="cd14014">
    <property type="entry name" value="STKc_PknB_like"/>
    <property type="match status" value="1"/>
</dbReference>
<dbReference type="InterPro" id="IPR017441">
    <property type="entry name" value="Protein_kinase_ATP_BS"/>
</dbReference>
<evidence type="ECO:0000256" key="7">
    <source>
        <dbReference type="PROSITE-ProRule" id="PRU10141"/>
    </source>
</evidence>
<dbReference type="PROSITE" id="PS00107">
    <property type="entry name" value="PROTEIN_KINASE_ATP"/>
    <property type="match status" value="1"/>
</dbReference>
<reference evidence="11" key="1">
    <citation type="submission" date="2017-09" db="EMBL/GenBank/DDBJ databases">
        <title>Depth-based differentiation of microbial function through sediment-hosted aquifers and enrichment of novel symbionts in the deep terrestrial subsurface.</title>
        <authorList>
            <person name="Probst A.J."/>
            <person name="Ladd B."/>
            <person name="Jarett J.K."/>
            <person name="Geller-Mcgrath D.E."/>
            <person name="Sieber C.M.K."/>
            <person name="Emerson J.B."/>
            <person name="Anantharaman K."/>
            <person name="Thomas B.C."/>
            <person name="Malmstrom R."/>
            <person name="Stieglmeier M."/>
            <person name="Klingl A."/>
            <person name="Woyke T."/>
            <person name="Ryan C.M."/>
            <person name="Banfield J.F."/>
        </authorList>
    </citation>
    <scope>NUCLEOTIDE SEQUENCE [LARGE SCALE GENOMIC DNA]</scope>
</reference>
<keyword evidence="5" id="KW-0418">Kinase</keyword>
<feature type="region of interest" description="Disordered" evidence="8">
    <location>
        <begin position="42"/>
        <end position="61"/>
    </location>
</feature>
<dbReference type="Pfam" id="PF00069">
    <property type="entry name" value="Pkinase"/>
    <property type="match status" value="1"/>
</dbReference>
<evidence type="ECO:0000259" key="9">
    <source>
        <dbReference type="PROSITE" id="PS50011"/>
    </source>
</evidence>
<evidence type="ECO:0000256" key="5">
    <source>
        <dbReference type="ARBA" id="ARBA00022777"/>
    </source>
</evidence>
<dbReference type="GO" id="GO:0005524">
    <property type="term" value="F:ATP binding"/>
    <property type="evidence" value="ECO:0007669"/>
    <property type="project" value="UniProtKB-UniRule"/>
</dbReference>
<keyword evidence="6 7" id="KW-0067">ATP-binding</keyword>
<dbReference type="InterPro" id="IPR011009">
    <property type="entry name" value="Kinase-like_dom_sf"/>
</dbReference>
<dbReference type="EC" id="2.7.11.1" evidence="2"/>
<dbReference type="PROSITE" id="PS50011">
    <property type="entry name" value="PROTEIN_KINASE_DOM"/>
    <property type="match status" value="1"/>
</dbReference>
<evidence type="ECO:0000256" key="6">
    <source>
        <dbReference type="ARBA" id="ARBA00022840"/>
    </source>
</evidence>
<protein>
    <recommendedName>
        <fullName evidence="2">non-specific serine/threonine protein kinase</fullName>
        <ecNumber evidence="2">2.7.11.1</ecNumber>
    </recommendedName>
</protein>
<feature type="region of interest" description="Disordered" evidence="8">
    <location>
        <begin position="264"/>
        <end position="292"/>
    </location>
</feature>
<evidence type="ECO:0000313" key="10">
    <source>
        <dbReference type="EMBL" id="PIR77150.1"/>
    </source>
</evidence>
<dbReference type="SMART" id="SM00220">
    <property type="entry name" value="S_TKc"/>
    <property type="match status" value="1"/>
</dbReference>
<comment type="caution">
    <text evidence="10">The sequence shown here is derived from an EMBL/GenBank/DDBJ whole genome shotgun (WGS) entry which is preliminary data.</text>
</comment>
<dbReference type="InterPro" id="IPR050660">
    <property type="entry name" value="NEK_Ser/Thr_kinase"/>
</dbReference>
<proteinExistence type="inferred from homology"/>
<evidence type="ECO:0000256" key="2">
    <source>
        <dbReference type="ARBA" id="ARBA00012513"/>
    </source>
</evidence>
<feature type="compositionally biased region" description="Basic and acidic residues" evidence="8">
    <location>
        <begin position="1"/>
        <end position="21"/>
    </location>
</feature>
<gene>
    <name evidence="10" type="ORF">COU30_04040</name>
</gene>
<evidence type="ECO:0000256" key="8">
    <source>
        <dbReference type="SAM" id="MobiDB-lite"/>
    </source>
</evidence>
<name>A0A2M6P160_9BACT</name>
<evidence type="ECO:0000256" key="4">
    <source>
        <dbReference type="ARBA" id="ARBA00022741"/>
    </source>
</evidence>
<organism evidence="10 11">
    <name type="scientific">Candidatus Magasanikbacteria bacterium CG10_big_fil_rev_8_21_14_0_10_38_6</name>
    <dbReference type="NCBI Taxonomy" id="1974647"/>
    <lineage>
        <taxon>Bacteria</taxon>
        <taxon>Candidatus Magasanikiibacteriota</taxon>
    </lineage>
</organism>
<accession>A0A2M6P160</accession>
<feature type="binding site" evidence="7">
    <location>
        <position position="114"/>
    </location>
    <ligand>
        <name>ATP</name>
        <dbReference type="ChEBI" id="CHEBI:30616"/>
    </ligand>
</feature>
<dbReference type="Proteomes" id="UP000228528">
    <property type="component" value="Unassembled WGS sequence"/>
</dbReference>
<dbReference type="AlphaFoldDB" id="A0A2M6P160"/>
<dbReference type="GO" id="GO:0004674">
    <property type="term" value="F:protein serine/threonine kinase activity"/>
    <property type="evidence" value="ECO:0007669"/>
    <property type="project" value="UniProtKB-EC"/>
</dbReference>
<comment type="similarity">
    <text evidence="1">Belongs to the protein kinase superfamily. NEK Ser/Thr protein kinase family. NIMA subfamily.</text>
</comment>